<accession>A0A6L3SXV5</accession>
<dbReference type="EMBL" id="VZZK01000025">
    <property type="protein sequence ID" value="KAB1076986.1"/>
    <property type="molecule type" value="Genomic_DNA"/>
</dbReference>
<dbReference type="Proteomes" id="UP000474159">
    <property type="component" value="Unassembled WGS sequence"/>
</dbReference>
<gene>
    <name evidence="1" type="ORF">F6X53_20790</name>
</gene>
<evidence type="ECO:0000313" key="2">
    <source>
        <dbReference type="Proteomes" id="UP000474159"/>
    </source>
</evidence>
<name>A0A6L3SXV5_9HYPH</name>
<keyword evidence="2" id="KW-1185">Reference proteome</keyword>
<comment type="caution">
    <text evidence="1">The sequence shown here is derived from an EMBL/GenBank/DDBJ whole genome shotgun (WGS) entry which is preliminary data.</text>
</comment>
<protein>
    <submittedName>
        <fullName evidence="1">DUF1499 domain-containing protein</fullName>
    </submittedName>
</protein>
<evidence type="ECO:0000313" key="1">
    <source>
        <dbReference type="EMBL" id="KAB1076986.1"/>
    </source>
</evidence>
<reference evidence="1 2" key="1">
    <citation type="submission" date="2019-09" db="EMBL/GenBank/DDBJ databases">
        <title>YIM 48816 draft genome.</title>
        <authorList>
            <person name="Jiang L."/>
        </authorList>
    </citation>
    <scope>NUCLEOTIDE SEQUENCE [LARGE SCALE GENOMIC DNA]</scope>
    <source>
        <strain evidence="1 2">YIM 48816</strain>
    </source>
</reference>
<organism evidence="1 2">
    <name type="scientific">Methylobacterium soli</name>
    <dbReference type="NCBI Taxonomy" id="553447"/>
    <lineage>
        <taxon>Bacteria</taxon>
        <taxon>Pseudomonadati</taxon>
        <taxon>Pseudomonadota</taxon>
        <taxon>Alphaproteobacteria</taxon>
        <taxon>Hyphomicrobiales</taxon>
        <taxon>Methylobacteriaceae</taxon>
        <taxon>Methylobacterium</taxon>
    </lineage>
</organism>
<sequence length="145" mass="15565">MHLFGAPDLGPVDFQTLARTRLPVDALACPPGHCGRAAADLAVPVLPVPGARLRAIVAEVAAESPRTALVFSARWSEEDRYLARSALLRRPDTINIAILGAGEGRSTLALYSRSQVALADFGSNRARLARWLARIGEKVRDEAGR</sequence>
<dbReference type="OrthoDB" id="8479024at2"/>
<proteinExistence type="predicted"/>
<dbReference type="AlphaFoldDB" id="A0A6L3SXV5"/>